<dbReference type="Proteomes" id="UP001243330">
    <property type="component" value="Unassembled WGS sequence"/>
</dbReference>
<name>A0AAD9ASK5_9PEZI</name>
<organism evidence="1 2">
    <name type="scientific">Colletotrichum chrysophilum</name>
    <dbReference type="NCBI Taxonomy" id="1836956"/>
    <lineage>
        <taxon>Eukaryota</taxon>
        <taxon>Fungi</taxon>
        <taxon>Dikarya</taxon>
        <taxon>Ascomycota</taxon>
        <taxon>Pezizomycotina</taxon>
        <taxon>Sordariomycetes</taxon>
        <taxon>Hypocreomycetidae</taxon>
        <taxon>Glomerellales</taxon>
        <taxon>Glomerellaceae</taxon>
        <taxon>Colletotrichum</taxon>
        <taxon>Colletotrichum gloeosporioides species complex</taxon>
    </lineage>
</organism>
<keyword evidence="2" id="KW-1185">Reference proteome</keyword>
<sequence length="103" mass="11630">MPNPTCSRRLNVTTSCFFGNARIRFESQTGCAPRWRHMSHRYSVVFLAGGQRHLQTPWPLLTASMRRCGISLSRGGGIRTPWRNSIIEIAQAVAPRRQSCSTK</sequence>
<evidence type="ECO:0000313" key="2">
    <source>
        <dbReference type="Proteomes" id="UP001243330"/>
    </source>
</evidence>
<reference evidence="1" key="1">
    <citation type="submission" date="2023-01" db="EMBL/GenBank/DDBJ databases">
        <title>Colletotrichum chrysophilum M932 genome sequence.</title>
        <authorList>
            <person name="Baroncelli R."/>
        </authorList>
    </citation>
    <scope>NUCLEOTIDE SEQUENCE</scope>
    <source>
        <strain evidence="1">M932</strain>
    </source>
</reference>
<gene>
    <name evidence="1" type="ORF">CCHR01_04382</name>
</gene>
<protein>
    <submittedName>
        <fullName evidence="1">Uncharacterized protein</fullName>
    </submittedName>
</protein>
<evidence type="ECO:0000313" key="1">
    <source>
        <dbReference type="EMBL" id="KAK1853032.1"/>
    </source>
</evidence>
<dbReference type="AlphaFoldDB" id="A0AAD9ASK5"/>
<accession>A0AAD9ASK5</accession>
<comment type="caution">
    <text evidence="1">The sequence shown here is derived from an EMBL/GenBank/DDBJ whole genome shotgun (WGS) entry which is preliminary data.</text>
</comment>
<proteinExistence type="predicted"/>
<dbReference type="EMBL" id="JAQOWY010000063">
    <property type="protein sequence ID" value="KAK1853032.1"/>
    <property type="molecule type" value="Genomic_DNA"/>
</dbReference>